<protein>
    <recommendedName>
        <fullName evidence="3">HypC/HybG/HupF family hydrogenase formation chaperone</fullName>
    </recommendedName>
</protein>
<dbReference type="EMBL" id="MFJF01000005">
    <property type="protein sequence ID" value="OGG08159.1"/>
    <property type="molecule type" value="Genomic_DNA"/>
</dbReference>
<sequence>MCFSIPYRVEKIVNKTAILEGGKKAGVDENLKVKKGDYLQIAGNMAVRKISAGEGLKIRRLIKTLYNNGK</sequence>
<dbReference type="Gene3D" id="2.30.30.140">
    <property type="match status" value="1"/>
</dbReference>
<dbReference type="AlphaFoldDB" id="A0A1F5Z6T8"/>
<organism evidence="1 2">
    <name type="scientific">Candidatus Gottesmanbacteria bacterium RIFCSPHIGHO2_01_FULL_40_15</name>
    <dbReference type="NCBI Taxonomy" id="1798376"/>
    <lineage>
        <taxon>Bacteria</taxon>
        <taxon>Candidatus Gottesmaniibacteriota</taxon>
    </lineage>
</organism>
<gene>
    <name evidence="1" type="ORF">A2777_02115</name>
</gene>
<evidence type="ECO:0000313" key="2">
    <source>
        <dbReference type="Proteomes" id="UP000177354"/>
    </source>
</evidence>
<dbReference type="Proteomes" id="UP000177354">
    <property type="component" value="Unassembled WGS sequence"/>
</dbReference>
<comment type="caution">
    <text evidence="1">The sequence shown here is derived from an EMBL/GenBank/DDBJ whole genome shotgun (WGS) entry which is preliminary data.</text>
</comment>
<proteinExistence type="predicted"/>
<dbReference type="SUPFAM" id="SSF159127">
    <property type="entry name" value="HupF/HypC-like"/>
    <property type="match status" value="1"/>
</dbReference>
<reference evidence="1 2" key="1">
    <citation type="journal article" date="2016" name="Nat. Commun.">
        <title>Thousands of microbial genomes shed light on interconnected biogeochemical processes in an aquifer system.</title>
        <authorList>
            <person name="Anantharaman K."/>
            <person name="Brown C.T."/>
            <person name="Hug L.A."/>
            <person name="Sharon I."/>
            <person name="Castelle C.J."/>
            <person name="Probst A.J."/>
            <person name="Thomas B.C."/>
            <person name="Singh A."/>
            <person name="Wilkins M.J."/>
            <person name="Karaoz U."/>
            <person name="Brodie E.L."/>
            <person name="Williams K.H."/>
            <person name="Hubbard S.S."/>
            <person name="Banfield J.F."/>
        </authorList>
    </citation>
    <scope>NUCLEOTIDE SEQUENCE [LARGE SCALE GENOMIC DNA]</scope>
</reference>
<evidence type="ECO:0000313" key="1">
    <source>
        <dbReference type="EMBL" id="OGG08159.1"/>
    </source>
</evidence>
<name>A0A1F5Z6T8_9BACT</name>
<accession>A0A1F5Z6T8</accession>
<evidence type="ECO:0008006" key="3">
    <source>
        <dbReference type="Google" id="ProtNLM"/>
    </source>
</evidence>